<evidence type="ECO:0000256" key="3">
    <source>
        <dbReference type="ARBA" id="ARBA00022692"/>
    </source>
</evidence>
<feature type="transmembrane region" description="Helical" evidence="7">
    <location>
        <begin position="382"/>
        <end position="402"/>
    </location>
</feature>
<evidence type="ECO:0000256" key="5">
    <source>
        <dbReference type="ARBA" id="ARBA00023136"/>
    </source>
</evidence>
<dbReference type="Proteomes" id="UP000010798">
    <property type="component" value="Chromosome"/>
</dbReference>
<feature type="transmembrane region" description="Helical" evidence="7">
    <location>
        <begin position="436"/>
        <end position="461"/>
    </location>
</feature>
<keyword evidence="3 7" id="KW-0812">Transmembrane</keyword>
<dbReference type="AlphaFoldDB" id="L0DPK7"/>
<feature type="transmembrane region" description="Helical" evidence="7">
    <location>
        <begin position="514"/>
        <end position="535"/>
    </location>
</feature>
<proteinExistence type="predicted"/>
<evidence type="ECO:0000256" key="7">
    <source>
        <dbReference type="SAM" id="Phobius"/>
    </source>
</evidence>
<evidence type="ECO:0000256" key="4">
    <source>
        <dbReference type="ARBA" id="ARBA00022989"/>
    </source>
</evidence>
<reference evidence="8 9" key="1">
    <citation type="submission" date="2012-02" db="EMBL/GenBank/DDBJ databases">
        <title>Complete sequence of chromosome of Singulisphaera acidiphila DSM 18658.</title>
        <authorList>
            <consortium name="US DOE Joint Genome Institute (JGI-PGF)"/>
            <person name="Lucas S."/>
            <person name="Copeland A."/>
            <person name="Lapidus A."/>
            <person name="Glavina del Rio T."/>
            <person name="Dalin E."/>
            <person name="Tice H."/>
            <person name="Bruce D."/>
            <person name="Goodwin L."/>
            <person name="Pitluck S."/>
            <person name="Peters L."/>
            <person name="Ovchinnikova G."/>
            <person name="Chertkov O."/>
            <person name="Kyrpides N."/>
            <person name="Mavromatis K."/>
            <person name="Ivanova N."/>
            <person name="Brettin T."/>
            <person name="Detter J.C."/>
            <person name="Han C."/>
            <person name="Larimer F."/>
            <person name="Land M."/>
            <person name="Hauser L."/>
            <person name="Markowitz V."/>
            <person name="Cheng J.-F."/>
            <person name="Hugenholtz P."/>
            <person name="Woyke T."/>
            <person name="Wu D."/>
            <person name="Tindall B."/>
            <person name="Pomrenke H."/>
            <person name="Brambilla E."/>
            <person name="Klenk H.-P."/>
            <person name="Eisen J.A."/>
        </authorList>
    </citation>
    <scope>NUCLEOTIDE SEQUENCE [LARGE SCALE GENOMIC DNA]</scope>
    <source>
        <strain evidence="9">ATCC BAA-1392 / DSM 18658 / VKM B-2454 / MOB10</strain>
    </source>
</reference>
<dbReference type="eggNOG" id="COG2244">
    <property type="taxonomic scope" value="Bacteria"/>
</dbReference>
<organism evidence="8 9">
    <name type="scientific">Singulisphaera acidiphila (strain ATCC BAA-1392 / DSM 18658 / VKM B-2454 / MOB10)</name>
    <dbReference type="NCBI Taxonomy" id="886293"/>
    <lineage>
        <taxon>Bacteria</taxon>
        <taxon>Pseudomonadati</taxon>
        <taxon>Planctomycetota</taxon>
        <taxon>Planctomycetia</taxon>
        <taxon>Isosphaerales</taxon>
        <taxon>Isosphaeraceae</taxon>
        <taxon>Singulisphaera</taxon>
    </lineage>
</organism>
<feature type="transmembrane region" description="Helical" evidence="7">
    <location>
        <begin position="116"/>
        <end position="138"/>
    </location>
</feature>
<feature type="region of interest" description="Disordered" evidence="6">
    <location>
        <begin position="1"/>
        <end position="32"/>
    </location>
</feature>
<dbReference type="HOGENOM" id="CLU_468319_0_0_0"/>
<dbReference type="KEGG" id="saci:Sinac_7262"/>
<feature type="transmembrane region" description="Helical" evidence="7">
    <location>
        <begin position="409"/>
        <end position="430"/>
    </location>
</feature>
<evidence type="ECO:0000256" key="6">
    <source>
        <dbReference type="SAM" id="MobiDB-lite"/>
    </source>
</evidence>
<feature type="compositionally biased region" description="Polar residues" evidence="6">
    <location>
        <begin position="15"/>
        <end position="25"/>
    </location>
</feature>
<feature type="transmembrane region" description="Helical" evidence="7">
    <location>
        <begin position="347"/>
        <end position="367"/>
    </location>
</feature>
<sequence>MWPPPPPLETKRSRMTTPSTSTNDRSVTRPPPPVLGRLLNGSFWLALQIPLQAVFSIWSLRLIIEAIGPEQSGAYRFAYGFSFIQFLLEFASGSALQRQISTAWIRGDRAQVNRAIACGTNFYVAMAIVQAMALLSVAHLALPHTEFEGESYRLVVRLLWLQAVTAPIFGISMVVSSVLQAARLYDFLPRYELAITVLRFMVLVLGVKVGLDFFWVIVAQTAVIIVLRIGPALKVMVFELGYRLHLRGARWDDYKILGQFSFYVTLLQISAVLADKVDTTILGFILTGPGPHIAVYDVVSKPFALLRQSGWMLASLVMPAVASLAASHDERGLERIKYDGTRMHIGVLLPIGLLAWIYARPFLSLWFGRSLGYDAAEVAPLMRLYLIAAIPLVLAVPVQMAIGLNKIKVIAMAALFGSLVNLPLSCYLTARLGVAGVIWGTVLTALPANLLVPGLCVLRGLQIDPWTYLRRTLGAPLIGAAALITSAFASRLLMPIADHAPTLWSHTLPLALHLALSLSAYIIFYSLIATGHGDLSKLVARIRRR</sequence>
<evidence type="ECO:0000313" key="8">
    <source>
        <dbReference type="EMBL" id="AGA31304.1"/>
    </source>
</evidence>
<keyword evidence="5 7" id="KW-0472">Membrane</keyword>
<gene>
    <name evidence="8" type="ordered locus">Sinac_7262</name>
</gene>
<keyword evidence="2" id="KW-1003">Cell membrane</keyword>
<evidence type="ECO:0000256" key="2">
    <source>
        <dbReference type="ARBA" id="ARBA00022475"/>
    </source>
</evidence>
<dbReference type="InterPro" id="IPR050833">
    <property type="entry name" value="Poly_Biosynth_Transport"/>
</dbReference>
<keyword evidence="4 7" id="KW-1133">Transmembrane helix</keyword>
<keyword evidence="9" id="KW-1185">Reference proteome</keyword>
<evidence type="ECO:0000313" key="9">
    <source>
        <dbReference type="Proteomes" id="UP000010798"/>
    </source>
</evidence>
<name>L0DPK7_SINAD</name>
<dbReference type="PANTHER" id="PTHR30250:SF26">
    <property type="entry name" value="PSMA PROTEIN"/>
    <property type="match status" value="1"/>
</dbReference>
<feature type="transmembrane region" description="Helical" evidence="7">
    <location>
        <begin position="158"/>
        <end position="179"/>
    </location>
</feature>
<dbReference type="STRING" id="886293.Sinac_7262"/>
<feature type="transmembrane region" description="Helical" evidence="7">
    <location>
        <begin position="473"/>
        <end position="494"/>
    </location>
</feature>
<feature type="transmembrane region" description="Helical" evidence="7">
    <location>
        <begin position="76"/>
        <end position="96"/>
    </location>
</feature>
<dbReference type="PANTHER" id="PTHR30250">
    <property type="entry name" value="PST FAMILY PREDICTED COLANIC ACID TRANSPORTER"/>
    <property type="match status" value="1"/>
</dbReference>
<dbReference type="GO" id="GO:0005886">
    <property type="term" value="C:plasma membrane"/>
    <property type="evidence" value="ECO:0007669"/>
    <property type="project" value="UniProtKB-SubCell"/>
</dbReference>
<protein>
    <submittedName>
        <fullName evidence="8">Uncharacterized protein</fullName>
    </submittedName>
</protein>
<accession>L0DPK7</accession>
<dbReference type="EMBL" id="CP003364">
    <property type="protein sequence ID" value="AGA31304.1"/>
    <property type="molecule type" value="Genomic_DNA"/>
</dbReference>
<evidence type="ECO:0000256" key="1">
    <source>
        <dbReference type="ARBA" id="ARBA00004651"/>
    </source>
</evidence>
<comment type="subcellular location">
    <subcellularLocation>
        <location evidence="1">Cell membrane</location>
        <topology evidence="1">Multi-pass membrane protein</topology>
    </subcellularLocation>
</comment>